<dbReference type="NCBIfam" id="TIGR00975">
    <property type="entry name" value="3a0107s03"/>
    <property type="match status" value="1"/>
</dbReference>
<protein>
    <recommendedName>
        <fullName evidence="4">Phosphate-binding protein</fullName>
    </recommendedName>
</protein>
<dbReference type="EMBL" id="JAWNGC010000001">
    <property type="protein sequence ID" value="MDY5154383.1"/>
    <property type="molecule type" value="Genomic_DNA"/>
</dbReference>
<feature type="signal peptide" evidence="6">
    <location>
        <begin position="1"/>
        <end position="22"/>
    </location>
</feature>
<dbReference type="GO" id="GO:0043190">
    <property type="term" value="C:ATP-binding cassette (ABC) transporter complex"/>
    <property type="evidence" value="ECO:0007669"/>
    <property type="project" value="InterPro"/>
</dbReference>
<gene>
    <name evidence="8" type="primary">pstS</name>
    <name evidence="8" type="ORF">R6G80_01380</name>
</gene>
<feature type="compositionally biased region" description="Basic and acidic residues" evidence="5">
    <location>
        <begin position="350"/>
        <end position="364"/>
    </location>
</feature>
<evidence type="ECO:0000313" key="8">
    <source>
        <dbReference type="EMBL" id="MDY5154383.1"/>
    </source>
</evidence>
<sequence length="364" mass="38449">MTNKKFGAFAAGLAAISLVVSACGGSASDAGGTKAAPKSEAKGSIDGSGASSQQNAQQAWRDNFKSANPDITINYTANGSGNGRAEFLAGKSQYAGSDSAMKAEELKQVANVCKTEKAVELPVYISPIAIAVNIEGVKELNLTGETIAKIFAGQITQWDDPAIKESNPKAKLPSAKIIPINRAEKSGTTKNFQEYLQTVAPSVWTHKPEETWPISGTQSAEKTSGVVTLAESTPNSIIYADFSQIKKLTPVKVGVGKSFIGPEAEAAAKIVDHSPASKDATDTLLSKDFKRDGSIEGGYPVVMVSYLIGCQEYKDANHAKIVKDFFSYIISKDGQEAAHKANGGNAPISDKLREESQKVVDTIK</sequence>
<dbReference type="SUPFAM" id="SSF53850">
    <property type="entry name" value="Periplasmic binding protein-like II"/>
    <property type="match status" value="1"/>
</dbReference>
<dbReference type="Proteomes" id="UP001281731">
    <property type="component" value="Unassembled WGS sequence"/>
</dbReference>
<comment type="similarity">
    <text evidence="1 4">Belongs to the PstS family.</text>
</comment>
<reference evidence="8" key="1">
    <citation type="submission" date="2023-10" db="EMBL/GenBank/DDBJ databases">
        <title>Whole Genome based description of the genera Actinobaculum and Actinotignum reveals a complex phylogenetic relationship within the species included in the genus Actinotignum.</title>
        <authorList>
            <person name="Jensen C.S."/>
            <person name="Dargis R."/>
            <person name="Kemp M."/>
            <person name="Christensen J.J."/>
        </authorList>
    </citation>
    <scope>NUCLEOTIDE SEQUENCE</scope>
    <source>
        <strain evidence="8">SLA_B511</strain>
    </source>
</reference>
<dbReference type="PANTHER" id="PTHR42996:SF1">
    <property type="entry name" value="PHOSPHATE-BINDING PROTEIN PSTS"/>
    <property type="match status" value="1"/>
</dbReference>
<dbReference type="Gene3D" id="3.40.190.10">
    <property type="entry name" value="Periplasmic binding protein-like II"/>
    <property type="match status" value="2"/>
</dbReference>
<keyword evidence="6" id="KW-0732">Signal</keyword>
<dbReference type="InterPro" id="IPR050962">
    <property type="entry name" value="Phosphate-bind_PstS"/>
</dbReference>
<dbReference type="RefSeq" id="WP_320756251.1">
    <property type="nucleotide sequence ID" value="NZ_JAWNGC010000001.1"/>
</dbReference>
<dbReference type="InterPro" id="IPR024370">
    <property type="entry name" value="PBP_domain"/>
</dbReference>
<dbReference type="PROSITE" id="PS51257">
    <property type="entry name" value="PROKAR_LIPOPROTEIN"/>
    <property type="match status" value="1"/>
</dbReference>
<evidence type="ECO:0000256" key="4">
    <source>
        <dbReference type="PIRNR" id="PIRNR002756"/>
    </source>
</evidence>
<dbReference type="GO" id="GO:0042301">
    <property type="term" value="F:phosphate ion binding"/>
    <property type="evidence" value="ECO:0007669"/>
    <property type="project" value="InterPro"/>
</dbReference>
<evidence type="ECO:0000256" key="2">
    <source>
        <dbReference type="ARBA" id="ARBA00022448"/>
    </source>
</evidence>
<dbReference type="CDD" id="cd13565">
    <property type="entry name" value="PBP2_PstS"/>
    <property type="match status" value="1"/>
</dbReference>
<dbReference type="AlphaFoldDB" id="A0AAW9HKD6"/>
<evidence type="ECO:0000256" key="3">
    <source>
        <dbReference type="ARBA" id="ARBA00022592"/>
    </source>
</evidence>
<evidence type="ECO:0000256" key="1">
    <source>
        <dbReference type="ARBA" id="ARBA00008725"/>
    </source>
</evidence>
<keyword evidence="3 4" id="KW-0592">Phosphate transport</keyword>
<dbReference type="InterPro" id="IPR005673">
    <property type="entry name" value="ABC_phos-bd_PstS"/>
</dbReference>
<accession>A0AAW9HKD6</accession>
<name>A0AAW9HKD6_9ACTO</name>
<evidence type="ECO:0000256" key="6">
    <source>
        <dbReference type="SAM" id="SignalP"/>
    </source>
</evidence>
<proteinExistence type="inferred from homology"/>
<dbReference type="Pfam" id="PF12849">
    <property type="entry name" value="PBP_like_2"/>
    <property type="match status" value="1"/>
</dbReference>
<dbReference type="GO" id="GO:0035435">
    <property type="term" value="P:phosphate ion transmembrane transport"/>
    <property type="evidence" value="ECO:0007669"/>
    <property type="project" value="InterPro"/>
</dbReference>
<evidence type="ECO:0000259" key="7">
    <source>
        <dbReference type="Pfam" id="PF12849"/>
    </source>
</evidence>
<evidence type="ECO:0000256" key="5">
    <source>
        <dbReference type="SAM" id="MobiDB-lite"/>
    </source>
</evidence>
<feature type="region of interest" description="Disordered" evidence="5">
    <location>
        <begin position="29"/>
        <end position="57"/>
    </location>
</feature>
<feature type="domain" description="PBP" evidence="7">
    <location>
        <begin position="37"/>
        <end position="332"/>
    </location>
</feature>
<feature type="chain" id="PRO_5043925602" description="Phosphate-binding protein" evidence="6">
    <location>
        <begin position="23"/>
        <end position="364"/>
    </location>
</feature>
<evidence type="ECO:0000313" key="9">
    <source>
        <dbReference type="Proteomes" id="UP001281731"/>
    </source>
</evidence>
<feature type="region of interest" description="Disordered" evidence="5">
    <location>
        <begin position="340"/>
        <end position="364"/>
    </location>
</feature>
<keyword evidence="2 4" id="KW-0813">Transport</keyword>
<organism evidence="8 9">
    <name type="scientific">Actinotignum urinale</name>
    <dbReference type="NCBI Taxonomy" id="190146"/>
    <lineage>
        <taxon>Bacteria</taxon>
        <taxon>Bacillati</taxon>
        <taxon>Actinomycetota</taxon>
        <taxon>Actinomycetes</taxon>
        <taxon>Actinomycetales</taxon>
        <taxon>Actinomycetaceae</taxon>
        <taxon>Actinotignum</taxon>
    </lineage>
</organism>
<comment type="caution">
    <text evidence="8">The sequence shown here is derived from an EMBL/GenBank/DDBJ whole genome shotgun (WGS) entry which is preliminary data.</text>
</comment>
<dbReference type="PANTHER" id="PTHR42996">
    <property type="entry name" value="PHOSPHATE-BINDING PROTEIN PSTS"/>
    <property type="match status" value="1"/>
</dbReference>
<feature type="compositionally biased region" description="Low complexity" evidence="5">
    <location>
        <begin position="47"/>
        <end position="57"/>
    </location>
</feature>
<dbReference type="PIRSF" id="PIRSF002756">
    <property type="entry name" value="PstS"/>
    <property type="match status" value="1"/>
</dbReference>